<dbReference type="eggNOG" id="ENOG503151F">
    <property type="taxonomic scope" value="Bacteria"/>
</dbReference>
<protein>
    <submittedName>
        <fullName evidence="2">Hypothetical membrane-anchored protein</fullName>
    </submittedName>
</protein>
<feature type="region of interest" description="Disordered" evidence="1">
    <location>
        <begin position="1"/>
        <end position="29"/>
    </location>
</feature>
<geneLocation type="plasmid" evidence="2 3">
    <name>pSymB</name>
</geneLocation>
<dbReference type="EnsemblBacteria" id="CAC49004">
    <property type="protein sequence ID" value="CAC49004"/>
    <property type="gene ID" value="SM_b21031"/>
</dbReference>
<reference evidence="3" key="2">
    <citation type="journal article" date="2001" name="Science">
        <title>The composite genome of the legume symbiont Sinorhizobium meliloti.</title>
        <authorList>
            <person name="Galibert F."/>
            <person name="Finan T.M."/>
            <person name="Long S.R."/>
            <person name="Puehler A."/>
            <person name="Abola P."/>
            <person name="Ampe F."/>
            <person name="Barloy-Hubler F."/>
            <person name="Barnett M.J."/>
            <person name="Becker A."/>
            <person name="Boistard P."/>
            <person name="Bothe G."/>
            <person name="Boutry M."/>
            <person name="Bowser L."/>
            <person name="Buhrmester J."/>
            <person name="Cadieu E."/>
            <person name="Capela D."/>
            <person name="Chain P."/>
            <person name="Cowie A."/>
            <person name="Davis R.W."/>
            <person name="Dreano S."/>
            <person name="Federspiel N.A."/>
            <person name="Fisher R.F."/>
            <person name="Gloux S."/>
            <person name="Godrie T."/>
            <person name="Goffeau A."/>
            <person name="Golding B."/>
            <person name="Gouzy J."/>
            <person name="Gurjal M."/>
            <person name="Hernandez-Lucas I."/>
            <person name="Hong A."/>
            <person name="Huizar L."/>
            <person name="Hyman R.W."/>
            <person name="Jones T."/>
            <person name="Kahn D."/>
            <person name="Kahn M.L."/>
            <person name="Kalman S."/>
            <person name="Keating D.H."/>
            <person name="Kiss E."/>
            <person name="Komp C."/>
            <person name="Lelaure V."/>
            <person name="Masuy D."/>
            <person name="Palm C."/>
            <person name="Peck M.C."/>
            <person name="Pohl T.M."/>
            <person name="Portetelle D."/>
            <person name="Purnelle B."/>
            <person name="Ramsperger U."/>
            <person name="Surzycki R."/>
            <person name="Thebault P."/>
            <person name="Vandenbol M."/>
            <person name="Vorhoelter F.J."/>
            <person name="Weidner S."/>
            <person name="Wells D.H."/>
            <person name="Wong K."/>
            <person name="Yeh K.-C."/>
            <person name="Batut J."/>
        </authorList>
    </citation>
    <scope>NUCLEOTIDE SEQUENCE [LARGE SCALE GENOMIC DNA]</scope>
    <source>
        <strain evidence="3">1021</strain>
        <plasmid evidence="3">Plasmid pSymB</plasmid>
    </source>
</reference>
<feature type="compositionally biased region" description="Polar residues" evidence="1">
    <location>
        <begin position="176"/>
        <end position="189"/>
    </location>
</feature>
<dbReference type="OrthoDB" id="8403518at2"/>
<dbReference type="EMBL" id="AL591985">
    <property type="protein sequence ID" value="CAC49004.2"/>
    <property type="molecule type" value="Genomic_DNA"/>
</dbReference>
<dbReference type="KEGG" id="sme:SM_b21031"/>
<keyword evidence="3" id="KW-1185">Reference proteome</keyword>
<dbReference type="AlphaFoldDB" id="Q92VU4"/>
<feature type="region of interest" description="Disordered" evidence="1">
    <location>
        <begin position="46"/>
        <end position="78"/>
    </location>
</feature>
<reference evidence="2 3" key="1">
    <citation type="journal article" date="2001" name="Proc. Natl. Acad. Sci. U.S.A.">
        <title>The complete sequence of the 1,683-kb pSymB megaplasmid from the N2-fixing endosymbiont Sinorhizobium meliloti.</title>
        <authorList>
            <person name="Finan T.M."/>
            <person name="Weidner S."/>
            <person name="Wong K."/>
            <person name="Buhrmester J."/>
            <person name="Chain P."/>
            <person name="Vorholter F.J."/>
            <person name="Hernandez-Lucas I."/>
            <person name="Becker A."/>
            <person name="Cowie A."/>
            <person name="Gouzy J."/>
            <person name="Golding B."/>
            <person name="Puhler A."/>
        </authorList>
    </citation>
    <scope>NUCLEOTIDE SEQUENCE [LARGE SCALE GENOMIC DNA]</scope>
    <source>
        <strain evidence="2 3">1021</strain>
        <plasmid evidence="3">Plasmid pSymB</plasmid>
    </source>
</reference>
<dbReference type="HOGENOM" id="CLU_1348023_0_0_5"/>
<feature type="compositionally biased region" description="Low complexity" evidence="1">
    <location>
        <begin position="153"/>
        <end position="168"/>
    </location>
</feature>
<sequence>MAQPLDQVAEHRMRPPAVSKAMKTAPATPPRTMRATRIVLLASPRRTAPRATDRPADIKSAGFGGPFRSQRFQEGGGPMTSSSFLVPVITALFAAAMAAPDHAAAKEIKLDDGSTCVVIEPEQSDGSRVSSSVTVGSGSVSSSTTVGGGTSASGGSATSSAGSSVTSGSSGGESFATATVTRPDGTTITRRSDGTCAIIKPKK</sequence>
<dbReference type="Proteomes" id="UP000001976">
    <property type="component" value="Plasmid pSymB"/>
</dbReference>
<feature type="compositionally biased region" description="Low complexity" evidence="1">
    <location>
        <begin position="126"/>
        <end position="145"/>
    </location>
</feature>
<gene>
    <name evidence="2" type="ORF">SM_b21031</name>
</gene>
<proteinExistence type="predicted"/>
<dbReference type="PATRIC" id="fig|266834.11.peg.5533"/>
<keyword evidence="2" id="KW-0614">Plasmid</keyword>
<evidence type="ECO:0000313" key="3">
    <source>
        <dbReference type="Proteomes" id="UP000001976"/>
    </source>
</evidence>
<organism evidence="2 3">
    <name type="scientific">Rhizobium meliloti (strain 1021)</name>
    <name type="common">Ensifer meliloti</name>
    <name type="synonym">Sinorhizobium meliloti</name>
    <dbReference type="NCBI Taxonomy" id="266834"/>
    <lineage>
        <taxon>Bacteria</taxon>
        <taxon>Pseudomonadati</taxon>
        <taxon>Pseudomonadota</taxon>
        <taxon>Alphaproteobacteria</taxon>
        <taxon>Hyphomicrobiales</taxon>
        <taxon>Rhizobiaceae</taxon>
        <taxon>Sinorhizobium/Ensifer group</taxon>
        <taxon>Sinorhizobium</taxon>
    </lineage>
</organism>
<name>Q92VU4_RHIME</name>
<evidence type="ECO:0000256" key="1">
    <source>
        <dbReference type="SAM" id="MobiDB-lite"/>
    </source>
</evidence>
<feature type="region of interest" description="Disordered" evidence="1">
    <location>
        <begin position="121"/>
        <end position="203"/>
    </location>
</feature>
<evidence type="ECO:0000313" key="2">
    <source>
        <dbReference type="EMBL" id="CAC49004.2"/>
    </source>
</evidence>
<accession>Q92VU4</accession>